<gene>
    <name evidence="1" type="ORF">O0S08_17905</name>
</gene>
<evidence type="ECO:0008006" key="3">
    <source>
        <dbReference type="Google" id="ProtNLM"/>
    </source>
</evidence>
<evidence type="ECO:0000313" key="2">
    <source>
        <dbReference type="Proteomes" id="UP001164459"/>
    </source>
</evidence>
<name>A0ABY7HGJ8_9BACT</name>
<dbReference type="EMBL" id="CP114040">
    <property type="protein sequence ID" value="WAS98019.1"/>
    <property type="molecule type" value="Genomic_DNA"/>
</dbReference>
<sequence length="139" mass="14564">MRRLLALLFVLASACAEGEGHICVDPAAAASFEEGDDLTVHVILESCISSCARRVRTSCEVSVDGDSIHLDARGSYIKGNPLQPCIQLCADLTAECVVPDLPPGTYEIHAGDNMITLVLPATGPIRLASECGSVVDVSP</sequence>
<reference evidence="1" key="1">
    <citation type="submission" date="2022-11" db="EMBL/GenBank/DDBJ databases">
        <title>Minimal conservation of predation-associated metabolite biosynthetic gene clusters underscores biosynthetic potential of Myxococcota including descriptions for ten novel species: Archangium lansinium sp. nov., Myxococcus landrumus sp. nov., Nannocystis bai.</title>
        <authorList>
            <person name="Ahearne A."/>
            <person name="Stevens C."/>
            <person name="Dowd S."/>
        </authorList>
    </citation>
    <scope>NUCLEOTIDE SEQUENCE</scope>
    <source>
        <strain evidence="1">Fl3</strain>
    </source>
</reference>
<keyword evidence="2" id="KW-1185">Reference proteome</keyword>
<evidence type="ECO:0000313" key="1">
    <source>
        <dbReference type="EMBL" id="WAS98019.1"/>
    </source>
</evidence>
<organism evidence="1 2">
    <name type="scientific">Nannocystis punicea</name>
    <dbReference type="NCBI Taxonomy" id="2995304"/>
    <lineage>
        <taxon>Bacteria</taxon>
        <taxon>Pseudomonadati</taxon>
        <taxon>Myxococcota</taxon>
        <taxon>Polyangia</taxon>
        <taxon>Nannocystales</taxon>
        <taxon>Nannocystaceae</taxon>
        <taxon>Nannocystis</taxon>
    </lineage>
</organism>
<accession>A0ABY7HGJ8</accession>
<protein>
    <recommendedName>
        <fullName evidence="3">Lipoprotein</fullName>
    </recommendedName>
</protein>
<dbReference type="Proteomes" id="UP001164459">
    <property type="component" value="Chromosome"/>
</dbReference>
<proteinExistence type="predicted"/>
<dbReference type="PROSITE" id="PS51257">
    <property type="entry name" value="PROKAR_LIPOPROTEIN"/>
    <property type="match status" value="1"/>
</dbReference>
<dbReference type="RefSeq" id="WP_269040385.1">
    <property type="nucleotide sequence ID" value="NZ_CP114040.1"/>
</dbReference>